<accession>S0EVS8</accession>
<evidence type="ECO:0000259" key="4">
    <source>
        <dbReference type="Pfam" id="PF01872"/>
    </source>
</evidence>
<proteinExistence type="predicted"/>
<dbReference type="PANTHER" id="PTHR38011">
    <property type="entry name" value="DIHYDROFOLATE REDUCTASE FAMILY PROTEIN (AFU_ORTHOLOGUE AFUA_8G06820)"/>
    <property type="match status" value="1"/>
</dbReference>
<evidence type="ECO:0000256" key="2">
    <source>
        <dbReference type="ARBA" id="ARBA00022857"/>
    </source>
</evidence>
<dbReference type="InterPro" id="IPR050765">
    <property type="entry name" value="Riboflavin_Biosynth_HTPR"/>
</dbReference>
<dbReference type="eggNOG" id="COG1985">
    <property type="taxonomic scope" value="Bacteria"/>
</dbReference>
<evidence type="ECO:0000256" key="3">
    <source>
        <dbReference type="ARBA" id="ARBA00023002"/>
    </source>
</evidence>
<dbReference type="Proteomes" id="UP000014227">
    <property type="component" value="Chromosome I"/>
</dbReference>
<dbReference type="GO" id="GO:0009231">
    <property type="term" value="P:riboflavin biosynthetic process"/>
    <property type="evidence" value="ECO:0007669"/>
    <property type="project" value="InterPro"/>
</dbReference>
<name>S0EVS8_CHTCT</name>
<gene>
    <name evidence="5" type="ORF">CCALI_01734</name>
</gene>
<dbReference type="PANTHER" id="PTHR38011:SF7">
    <property type="entry name" value="2,5-DIAMINO-6-RIBOSYLAMINO-4(3H)-PYRIMIDINONE 5'-PHOSPHATE REDUCTASE"/>
    <property type="match status" value="1"/>
</dbReference>
<dbReference type="STRING" id="454171.CP488_02358"/>
<sequence>MPLERLLDLTESPVSPDQLYQHIVFPAPPEHRPYVYINMASTLDGKIVVGKPHGSAVGVGGPTDQQLFRRLQRTADAVIIGGGTLRAGPVIYPPNLPRYVVTRTGDLPLENRFFETTLEQTFVIAPKKLPADAQARLRSVATLLLCGEEEADLAEAFWRMRQEQKVRYLLCEGGGLLNDALLREGLADELFLTLAPKLKGGAHLPTSVGGIGFPPDFYLRAHLLSVYRDGDELYLRYRLEHTPVSWRAVE</sequence>
<dbReference type="InterPro" id="IPR024072">
    <property type="entry name" value="DHFR-like_dom_sf"/>
</dbReference>
<keyword evidence="6" id="KW-1185">Reference proteome</keyword>
<evidence type="ECO:0000256" key="1">
    <source>
        <dbReference type="ARBA" id="ARBA00005104"/>
    </source>
</evidence>
<dbReference type="InterPro" id="IPR002734">
    <property type="entry name" value="RibDG_C"/>
</dbReference>
<dbReference type="EMBL" id="HF951689">
    <property type="protein sequence ID" value="CCW35547.1"/>
    <property type="molecule type" value="Genomic_DNA"/>
</dbReference>
<dbReference type="PATRIC" id="fig|1303518.3.peg.1789"/>
<dbReference type="SUPFAM" id="SSF53597">
    <property type="entry name" value="Dihydrofolate reductase-like"/>
    <property type="match status" value="1"/>
</dbReference>
<comment type="pathway">
    <text evidence="1">Cofactor biosynthesis; riboflavin biosynthesis.</text>
</comment>
<dbReference type="RefSeq" id="WP_016483077.1">
    <property type="nucleotide sequence ID" value="NC_021487.1"/>
</dbReference>
<dbReference type="EC" id="1.1.1.302" evidence="5"/>
<reference evidence="6" key="1">
    <citation type="submission" date="2013-03" db="EMBL/GenBank/DDBJ databases">
        <title>Genome sequence of Chthonomonas calidirosea, the first sequenced genome from the Armatimonadetes phylum (formally candidate division OP10).</title>
        <authorList>
            <person name="Lee K.C.Y."/>
            <person name="Morgan X.C."/>
            <person name="Dunfield P.F."/>
            <person name="Tamas I."/>
            <person name="Houghton K.M."/>
            <person name="Vyssotski M."/>
            <person name="Ryan J.L.J."/>
            <person name="Lagutin K."/>
            <person name="McDonald I.R."/>
            <person name="Stott M.B."/>
        </authorList>
    </citation>
    <scope>NUCLEOTIDE SEQUENCE [LARGE SCALE GENOMIC DNA]</scope>
    <source>
        <strain evidence="6">DSM 23976 / ICMP 18418 / T49</strain>
    </source>
</reference>
<keyword evidence="3 5" id="KW-0560">Oxidoreductase</keyword>
<evidence type="ECO:0000313" key="6">
    <source>
        <dbReference type="Proteomes" id="UP000014227"/>
    </source>
</evidence>
<dbReference type="GO" id="GO:0008703">
    <property type="term" value="F:5-amino-6-(5-phosphoribosylamino)uracil reductase activity"/>
    <property type="evidence" value="ECO:0007669"/>
    <property type="project" value="InterPro"/>
</dbReference>
<dbReference type="Pfam" id="PF01872">
    <property type="entry name" value="RibD_C"/>
    <property type="match status" value="1"/>
</dbReference>
<dbReference type="AlphaFoldDB" id="S0EVS8"/>
<dbReference type="KEGG" id="ccz:CCALI_01734"/>
<protein>
    <submittedName>
        <fullName evidence="5">Pyrimidine reductase, riboflavin biosynthesis</fullName>
        <ecNumber evidence="5">1.1.1.302</ecNumber>
    </submittedName>
</protein>
<evidence type="ECO:0000313" key="5">
    <source>
        <dbReference type="EMBL" id="CCW35547.1"/>
    </source>
</evidence>
<organism evidence="5 6">
    <name type="scientific">Chthonomonas calidirosea (strain DSM 23976 / ICMP 18418 / T49)</name>
    <dbReference type="NCBI Taxonomy" id="1303518"/>
    <lineage>
        <taxon>Bacteria</taxon>
        <taxon>Bacillati</taxon>
        <taxon>Armatimonadota</taxon>
        <taxon>Chthonomonadia</taxon>
        <taxon>Chthonomonadales</taxon>
        <taxon>Chthonomonadaceae</taxon>
        <taxon>Chthonomonas</taxon>
    </lineage>
</organism>
<dbReference type="OrthoDB" id="9800865at2"/>
<dbReference type="InParanoid" id="S0EVS8"/>
<feature type="domain" description="Bacterial bifunctional deaminase-reductase C-terminal" evidence="4">
    <location>
        <begin position="33"/>
        <end position="233"/>
    </location>
</feature>
<keyword evidence="2" id="KW-0521">NADP</keyword>
<dbReference type="Gene3D" id="3.40.430.10">
    <property type="entry name" value="Dihydrofolate Reductase, subunit A"/>
    <property type="match status" value="1"/>
</dbReference>
<dbReference type="HOGENOM" id="CLU_036590_7_0_0"/>